<evidence type="ECO:0000313" key="2">
    <source>
        <dbReference type="Proteomes" id="UP000000763"/>
    </source>
</evidence>
<proteinExistence type="predicted"/>
<accession>Q6ER66</accession>
<gene>
    <name evidence="1" type="primary">OSJNBa0073A18.29</name>
</gene>
<dbReference type="EMBL" id="AP005612">
    <property type="protein sequence ID" value="BAD28854.1"/>
    <property type="molecule type" value="Genomic_DNA"/>
</dbReference>
<organism evidence="1 2">
    <name type="scientific">Oryza sativa subsp. japonica</name>
    <name type="common">Rice</name>
    <dbReference type="NCBI Taxonomy" id="39947"/>
    <lineage>
        <taxon>Eukaryota</taxon>
        <taxon>Viridiplantae</taxon>
        <taxon>Streptophyta</taxon>
        <taxon>Embryophyta</taxon>
        <taxon>Tracheophyta</taxon>
        <taxon>Spermatophyta</taxon>
        <taxon>Magnoliopsida</taxon>
        <taxon>Liliopsida</taxon>
        <taxon>Poales</taxon>
        <taxon>Poaceae</taxon>
        <taxon>BOP clade</taxon>
        <taxon>Oryzoideae</taxon>
        <taxon>Oryzeae</taxon>
        <taxon>Oryzinae</taxon>
        <taxon>Oryza</taxon>
        <taxon>Oryza sativa</taxon>
    </lineage>
</organism>
<protein>
    <submittedName>
        <fullName evidence="1">Uncharacterized protein</fullName>
    </submittedName>
</protein>
<evidence type="ECO:0000313" key="1">
    <source>
        <dbReference type="EMBL" id="BAD28854.1"/>
    </source>
</evidence>
<dbReference type="AlphaFoldDB" id="Q6ER66"/>
<name>Q6ER66_ORYSJ</name>
<reference evidence="2" key="1">
    <citation type="journal article" date="2005" name="Nature">
        <title>The map-based sequence of the rice genome.</title>
        <authorList>
            <consortium name="International rice genome sequencing project (IRGSP)"/>
            <person name="Matsumoto T."/>
            <person name="Wu J."/>
            <person name="Kanamori H."/>
            <person name="Katayose Y."/>
            <person name="Fujisawa M."/>
            <person name="Namiki N."/>
            <person name="Mizuno H."/>
            <person name="Yamamoto K."/>
            <person name="Antonio B.A."/>
            <person name="Baba T."/>
            <person name="Sakata K."/>
            <person name="Nagamura Y."/>
            <person name="Aoki H."/>
            <person name="Arikawa K."/>
            <person name="Arita K."/>
            <person name="Bito T."/>
            <person name="Chiden Y."/>
            <person name="Fujitsuka N."/>
            <person name="Fukunaka R."/>
            <person name="Hamada M."/>
            <person name="Harada C."/>
            <person name="Hayashi A."/>
            <person name="Hijishita S."/>
            <person name="Honda M."/>
            <person name="Hosokawa S."/>
            <person name="Ichikawa Y."/>
            <person name="Idonuma A."/>
            <person name="Iijima M."/>
            <person name="Ikeda M."/>
            <person name="Ikeno M."/>
            <person name="Ito K."/>
            <person name="Ito S."/>
            <person name="Ito T."/>
            <person name="Ito Y."/>
            <person name="Ito Y."/>
            <person name="Iwabuchi A."/>
            <person name="Kamiya K."/>
            <person name="Karasawa W."/>
            <person name="Kurita K."/>
            <person name="Katagiri S."/>
            <person name="Kikuta A."/>
            <person name="Kobayashi H."/>
            <person name="Kobayashi N."/>
            <person name="Machita K."/>
            <person name="Maehara T."/>
            <person name="Masukawa M."/>
            <person name="Mizubayashi T."/>
            <person name="Mukai Y."/>
            <person name="Nagasaki H."/>
            <person name="Nagata Y."/>
            <person name="Naito S."/>
            <person name="Nakashima M."/>
            <person name="Nakama Y."/>
            <person name="Nakamichi Y."/>
            <person name="Nakamura M."/>
            <person name="Meguro A."/>
            <person name="Negishi M."/>
            <person name="Ohta I."/>
            <person name="Ohta T."/>
            <person name="Okamoto M."/>
            <person name="Ono N."/>
            <person name="Saji S."/>
            <person name="Sakaguchi M."/>
            <person name="Sakai K."/>
            <person name="Shibata M."/>
            <person name="Shimokawa T."/>
            <person name="Song J."/>
            <person name="Takazaki Y."/>
            <person name="Terasawa K."/>
            <person name="Tsugane M."/>
            <person name="Tsuji K."/>
            <person name="Ueda S."/>
            <person name="Waki K."/>
            <person name="Yamagata H."/>
            <person name="Yamamoto M."/>
            <person name="Yamamoto S."/>
            <person name="Yamane H."/>
            <person name="Yoshiki S."/>
            <person name="Yoshihara R."/>
            <person name="Yukawa K."/>
            <person name="Zhong H."/>
            <person name="Yano M."/>
            <person name="Yuan Q."/>
            <person name="Ouyang S."/>
            <person name="Liu J."/>
            <person name="Jones K.M."/>
            <person name="Gansberger K."/>
            <person name="Moffat K."/>
            <person name="Hill J."/>
            <person name="Bera J."/>
            <person name="Fadrosh D."/>
            <person name="Jin S."/>
            <person name="Johri S."/>
            <person name="Kim M."/>
            <person name="Overton L."/>
            <person name="Reardon M."/>
            <person name="Tsitrin T."/>
            <person name="Vuong H."/>
            <person name="Weaver B."/>
            <person name="Ciecko A."/>
            <person name="Tallon L."/>
            <person name="Jackson J."/>
            <person name="Pai G."/>
            <person name="Aken S.V."/>
            <person name="Utterback T."/>
            <person name="Reidmuller S."/>
            <person name="Feldblyum T."/>
            <person name="Hsiao J."/>
            <person name="Zismann V."/>
            <person name="Iobst S."/>
            <person name="de Vazeille A.R."/>
            <person name="Buell C.R."/>
            <person name="Ying K."/>
            <person name="Li Y."/>
            <person name="Lu T."/>
            <person name="Huang Y."/>
            <person name="Zhao Q."/>
            <person name="Feng Q."/>
            <person name="Zhang L."/>
            <person name="Zhu J."/>
            <person name="Weng Q."/>
            <person name="Mu J."/>
            <person name="Lu Y."/>
            <person name="Fan D."/>
            <person name="Liu Y."/>
            <person name="Guan J."/>
            <person name="Zhang Y."/>
            <person name="Yu S."/>
            <person name="Liu X."/>
            <person name="Zhang Y."/>
            <person name="Hong G."/>
            <person name="Han B."/>
            <person name="Choisne N."/>
            <person name="Demange N."/>
            <person name="Orjeda G."/>
            <person name="Samain S."/>
            <person name="Cattolico L."/>
            <person name="Pelletier E."/>
            <person name="Couloux A."/>
            <person name="Segurens B."/>
            <person name="Wincker P."/>
            <person name="D'Hont A."/>
            <person name="Scarpelli C."/>
            <person name="Weissenbach J."/>
            <person name="Salanoubat M."/>
            <person name="Quetier F."/>
            <person name="Yu Y."/>
            <person name="Kim H.R."/>
            <person name="Rambo T."/>
            <person name="Currie J."/>
            <person name="Collura K."/>
            <person name="Luo M."/>
            <person name="Yang T."/>
            <person name="Ammiraju J.S.S."/>
            <person name="Engler F."/>
            <person name="Soderlund C."/>
            <person name="Wing R.A."/>
            <person name="Palmer L.E."/>
            <person name="de la Bastide M."/>
            <person name="Spiegel L."/>
            <person name="Nascimento L."/>
            <person name="Zutavern T."/>
            <person name="O'Shaughnessy A."/>
            <person name="Dike S."/>
            <person name="Dedhia N."/>
            <person name="Preston R."/>
            <person name="Balija V."/>
            <person name="McCombie W.R."/>
            <person name="Chow T."/>
            <person name="Chen H."/>
            <person name="Chung M."/>
            <person name="Chen C."/>
            <person name="Shaw J."/>
            <person name="Wu H."/>
            <person name="Hsiao K."/>
            <person name="Chao Y."/>
            <person name="Chu M."/>
            <person name="Cheng C."/>
            <person name="Hour A."/>
            <person name="Lee P."/>
            <person name="Lin S."/>
            <person name="Lin Y."/>
            <person name="Liou J."/>
            <person name="Liu S."/>
            <person name="Hsing Y."/>
            <person name="Raghuvanshi S."/>
            <person name="Mohanty A."/>
            <person name="Bharti A.K."/>
            <person name="Gaur A."/>
            <person name="Gupta V."/>
            <person name="Kumar D."/>
            <person name="Ravi V."/>
            <person name="Vij S."/>
            <person name="Kapur A."/>
            <person name="Khurana P."/>
            <person name="Khurana P."/>
            <person name="Khurana J.P."/>
            <person name="Tyagi A.K."/>
            <person name="Gaikwad K."/>
            <person name="Singh A."/>
            <person name="Dalal V."/>
            <person name="Srivastava S."/>
            <person name="Dixit A."/>
            <person name="Pal A.K."/>
            <person name="Ghazi I.A."/>
            <person name="Yadav M."/>
            <person name="Pandit A."/>
            <person name="Bhargava A."/>
            <person name="Sureshbabu K."/>
            <person name="Batra K."/>
            <person name="Sharma T.R."/>
            <person name="Mohapatra T."/>
            <person name="Singh N.K."/>
            <person name="Messing J."/>
            <person name="Nelson A.B."/>
            <person name="Fuks G."/>
            <person name="Kavchok S."/>
            <person name="Keizer G."/>
            <person name="Linton E."/>
            <person name="Llaca V."/>
            <person name="Song R."/>
            <person name="Tanyolac B."/>
            <person name="Young S."/>
            <person name="Ho-Il K."/>
            <person name="Hahn J.H."/>
            <person name="Sangsakoo G."/>
            <person name="Vanavichit A."/>
            <person name="de Mattos Luiz.A.T."/>
            <person name="Zimmer P.D."/>
            <person name="Malone G."/>
            <person name="Dellagostin O."/>
            <person name="de Oliveira A.C."/>
            <person name="Bevan M."/>
            <person name="Bancroft I."/>
            <person name="Minx P."/>
            <person name="Cordum H."/>
            <person name="Wilson R."/>
            <person name="Cheng Z."/>
            <person name="Jin W."/>
            <person name="Jiang J."/>
            <person name="Leong S.A."/>
            <person name="Iwama H."/>
            <person name="Gojobori T."/>
            <person name="Itoh T."/>
            <person name="Niimura Y."/>
            <person name="Fujii Y."/>
            <person name="Habara T."/>
            <person name="Sakai H."/>
            <person name="Sato Y."/>
            <person name="Wilson G."/>
            <person name="Kumar K."/>
            <person name="McCouch S."/>
            <person name="Juretic N."/>
            <person name="Hoen D."/>
            <person name="Wright S."/>
            <person name="Bruskiewich R."/>
            <person name="Bureau T."/>
            <person name="Miyao A."/>
            <person name="Hirochika H."/>
            <person name="Nishikawa T."/>
            <person name="Kadowaki K."/>
            <person name="Sugiura M."/>
            <person name="Burr B."/>
            <person name="Sasaki T."/>
        </authorList>
    </citation>
    <scope>NUCLEOTIDE SEQUENCE [LARGE SCALE GENOMIC DNA]</scope>
    <source>
        <strain evidence="2">cv. Nipponbare</strain>
    </source>
</reference>
<dbReference type="Proteomes" id="UP000000763">
    <property type="component" value="Chromosome 2"/>
</dbReference>
<reference evidence="2" key="2">
    <citation type="journal article" date="2008" name="Nucleic Acids Res.">
        <title>The rice annotation project database (RAP-DB): 2008 update.</title>
        <authorList>
            <consortium name="The rice annotation project (RAP)"/>
        </authorList>
    </citation>
    <scope>GENOME REANNOTATION</scope>
    <source>
        <strain evidence="2">cv. Nipponbare</strain>
    </source>
</reference>
<sequence length="77" mass="8880">MNSLSPIVRVEFRLERWWSLGNGKTRMRGARAQARHGPMDVHNCAERAWGQQQALGYGWHMLVREKGKNMMSGARDI</sequence>